<name>A0A919KP38_9MICO</name>
<dbReference type="InterPro" id="IPR005502">
    <property type="entry name" value="Ribosyl_crysJ1"/>
</dbReference>
<sequence>MGGRRPPRRCGPTYPTAIKACIEAGGDIDTTAAIVGGIVGAYTGLGEWDGVVGVPSAWLSHREPLPAWVPPEALRFGG</sequence>
<reference evidence="2" key="1">
    <citation type="journal article" date="2014" name="Int. J. Syst. Evol. Microbiol.">
        <title>Complete genome sequence of Corynebacterium casei LMG S-19264T (=DSM 44701T), isolated from a smear-ripened cheese.</title>
        <authorList>
            <consortium name="US DOE Joint Genome Institute (JGI-PGF)"/>
            <person name="Walter F."/>
            <person name="Albersmeier A."/>
            <person name="Kalinowski J."/>
            <person name="Ruckert C."/>
        </authorList>
    </citation>
    <scope>NUCLEOTIDE SEQUENCE</scope>
    <source>
        <strain evidence="2">CGMCC 4.7398</strain>
    </source>
</reference>
<dbReference type="Gene3D" id="1.10.4080.10">
    <property type="entry name" value="ADP-ribosylation/Crystallin J1"/>
    <property type="match status" value="1"/>
</dbReference>
<comment type="caution">
    <text evidence="2">The sequence shown here is derived from an EMBL/GenBank/DDBJ whole genome shotgun (WGS) entry which is preliminary data.</text>
</comment>
<dbReference type="Proteomes" id="UP000627369">
    <property type="component" value="Unassembled WGS sequence"/>
</dbReference>
<evidence type="ECO:0008006" key="4">
    <source>
        <dbReference type="Google" id="ProtNLM"/>
    </source>
</evidence>
<reference evidence="2" key="2">
    <citation type="submission" date="2020-09" db="EMBL/GenBank/DDBJ databases">
        <authorList>
            <person name="Sun Q."/>
            <person name="Zhou Y."/>
        </authorList>
    </citation>
    <scope>NUCLEOTIDE SEQUENCE</scope>
    <source>
        <strain evidence="2">CGMCC 4.7398</strain>
    </source>
</reference>
<comment type="cofactor">
    <cofactor evidence="1">
        <name>Mg(2+)</name>
        <dbReference type="ChEBI" id="CHEBI:18420"/>
    </cofactor>
    <text evidence="1">Binds 2 magnesium ions per subunit.</text>
</comment>
<protein>
    <recommendedName>
        <fullName evidence="4">ADP-ribosylglycohydrolase</fullName>
    </recommendedName>
</protein>
<feature type="binding site" evidence="1">
    <location>
        <position position="29"/>
    </location>
    <ligand>
        <name>Mg(2+)</name>
        <dbReference type="ChEBI" id="CHEBI:18420"/>
        <label>1</label>
    </ligand>
</feature>
<feature type="binding site" evidence="1">
    <location>
        <position position="30"/>
    </location>
    <ligand>
        <name>Mg(2+)</name>
        <dbReference type="ChEBI" id="CHEBI:18420"/>
        <label>1</label>
    </ligand>
</feature>
<gene>
    <name evidence="2" type="ORF">GCM10017772_06530</name>
</gene>
<evidence type="ECO:0000313" key="3">
    <source>
        <dbReference type="Proteomes" id="UP000627369"/>
    </source>
</evidence>
<keyword evidence="3" id="KW-1185">Reference proteome</keyword>
<keyword evidence="1" id="KW-0460">Magnesium</keyword>
<dbReference type="RefSeq" id="WP_268247774.1">
    <property type="nucleotide sequence ID" value="NZ_BNAS01000001.1"/>
</dbReference>
<dbReference type="EMBL" id="BNAS01000001">
    <property type="protein sequence ID" value="GHH66503.1"/>
    <property type="molecule type" value="Genomic_DNA"/>
</dbReference>
<dbReference type="GO" id="GO:0046872">
    <property type="term" value="F:metal ion binding"/>
    <property type="evidence" value="ECO:0007669"/>
    <property type="project" value="UniProtKB-KW"/>
</dbReference>
<organism evidence="2 3">
    <name type="scientific">Promicromonospora soli</name>
    <dbReference type="NCBI Taxonomy" id="2035533"/>
    <lineage>
        <taxon>Bacteria</taxon>
        <taxon>Bacillati</taxon>
        <taxon>Actinomycetota</taxon>
        <taxon>Actinomycetes</taxon>
        <taxon>Micrococcales</taxon>
        <taxon>Promicromonosporaceae</taxon>
        <taxon>Promicromonospora</taxon>
    </lineage>
</organism>
<dbReference type="Pfam" id="PF03747">
    <property type="entry name" value="ADP_ribosyl_GH"/>
    <property type="match status" value="1"/>
</dbReference>
<keyword evidence="1" id="KW-0479">Metal-binding</keyword>
<accession>A0A919KP38</accession>
<dbReference type="InterPro" id="IPR036705">
    <property type="entry name" value="Ribosyl_crysJ1_sf"/>
</dbReference>
<feature type="binding site" evidence="1">
    <location>
        <position position="27"/>
    </location>
    <ligand>
        <name>Mg(2+)</name>
        <dbReference type="ChEBI" id="CHEBI:18420"/>
        <label>1</label>
    </ligand>
</feature>
<evidence type="ECO:0000256" key="1">
    <source>
        <dbReference type="PIRSR" id="PIRSR605502-1"/>
    </source>
</evidence>
<dbReference type="SUPFAM" id="SSF101478">
    <property type="entry name" value="ADP-ribosylglycohydrolase"/>
    <property type="match status" value="1"/>
</dbReference>
<proteinExistence type="predicted"/>
<evidence type="ECO:0000313" key="2">
    <source>
        <dbReference type="EMBL" id="GHH66503.1"/>
    </source>
</evidence>
<dbReference type="AlphaFoldDB" id="A0A919KP38"/>